<evidence type="ECO:0000313" key="3">
    <source>
        <dbReference type="EMBL" id="CAD8484812.1"/>
    </source>
</evidence>
<accession>A0A7S0EGY1</accession>
<feature type="transmembrane region" description="Helical" evidence="1">
    <location>
        <begin position="1182"/>
        <end position="1204"/>
    </location>
</feature>
<keyword evidence="1" id="KW-1133">Transmembrane helix</keyword>
<feature type="transmembrane region" description="Helical" evidence="1">
    <location>
        <begin position="474"/>
        <end position="494"/>
    </location>
</feature>
<evidence type="ECO:0000259" key="2">
    <source>
        <dbReference type="PROSITE" id="PS50156"/>
    </source>
</evidence>
<reference evidence="3" key="1">
    <citation type="submission" date="2021-01" db="EMBL/GenBank/DDBJ databases">
        <authorList>
            <person name="Corre E."/>
            <person name="Pelletier E."/>
            <person name="Niang G."/>
            <person name="Scheremetjew M."/>
            <person name="Finn R."/>
            <person name="Kale V."/>
            <person name="Holt S."/>
            <person name="Cochrane G."/>
            <person name="Meng A."/>
            <person name="Brown T."/>
            <person name="Cohen L."/>
        </authorList>
    </citation>
    <scope>NUCLEOTIDE SEQUENCE</scope>
    <source>
        <strain evidence="3">CCMP325</strain>
    </source>
</reference>
<dbReference type="SUPFAM" id="SSF82866">
    <property type="entry name" value="Multidrug efflux transporter AcrB transmembrane domain"/>
    <property type="match status" value="2"/>
</dbReference>
<feature type="transmembrane region" description="Helical" evidence="1">
    <location>
        <begin position="49"/>
        <end position="70"/>
    </location>
</feature>
<feature type="transmembrane region" description="Helical" evidence="1">
    <location>
        <begin position="672"/>
        <end position="695"/>
    </location>
</feature>
<dbReference type="PANTHER" id="PTHR45727:SF2">
    <property type="entry name" value="NPC INTRACELLULAR CHOLESTEROL TRANSPORTER 1"/>
    <property type="match status" value="1"/>
</dbReference>
<dbReference type="GO" id="GO:0032934">
    <property type="term" value="F:sterol binding"/>
    <property type="evidence" value="ECO:0007669"/>
    <property type="project" value="TreeGrafter"/>
</dbReference>
<dbReference type="InterPro" id="IPR053956">
    <property type="entry name" value="NPC1_MLD"/>
</dbReference>
<feature type="transmembrane region" description="Helical" evidence="1">
    <location>
        <begin position="129"/>
        <end position="145"/>
    </location>
</feature>
<evidence type="ECO:0000256" key="1">
    <source>
        <dbReference type="SAM" id="Phobius"/>
    </source>
</evidence>
<dbReference type="EMBL" id="HBEO01015928">
    <property type="protein sequence ID" value="CAD8484812.1"/>
    <property type="molecule type" value="Transcribed_RNA"/>
</dbReference>
<dbReference type="Gene3D" id="1.20.1640.10">
    <property type="entry name" value="Multidrug efflux transporter AcrB transmembrane domain"/>
    <property type="match status" value="2"/>
</dbReference>
<organism evidence="3">
    <name type="scientific">Hanusia phi</name>
    <dbReference type="NCBI Taxonomy" id="3032"/>
    <lineage>
        <taxon>Eukaryota</taxon>
        <taxon>Cryptophyceae</taxon>
        <taxon>Pyrenomonadales</taxon>
        <taxon>Geminigeraceae</taxon>
        <taxon>Hanusia</taxon>
    </lineage>
</organism>
<name>A0A7S0EGY1_9CRYP</name>
<dbReference type="Pfam" id="PF22314">
    <property type="entry name" value="NPC1_MLD"/>
    <property type="match status" value="1"/>
</dbReference>
<feature type="transmembrane region" description="Helical" evidence="1">
    <location>
        <begin position="1079"/>
        <end position="1100"/>
    </location>
</feature>
<gene>
    <name evidence="3" type="ORF">HPHI1048_LOCUS10854</name>
</gene>
<feature type="transmembrane region" description="Helical" evidence="1">
    <location>
        <begin position="1054"/>
        <end position="1073"/>
    </location>
</feature>
<dbReference type="InterPro" id="IPR003392">
    <property type="entry name" value="PTHD_SSD"/>
</dbReference>
<feature type="transmembrane region" description="Helical" evidence="1">
    <location>
        <begin position="567"/>
        <end position="593"/>
    </location>
</feature>
<keyword evidence="1" id="KW-0812">Transmembrane</keyword>
<feature type="transmembrane region" description="Helical" evidence="1">
    <location>
        <begin position="444"/>
        <end position="468"/>
    </location>
</feature>
<dbReference type="PROSITE" id="PS50156">
    <property type="entry name" value="SSD"/>
    <property type="match status" value="1"/>
</dbReference>
<dbReference type="GO" id="GO:0015918">
    <property type="term" value="P:sterol transport"/>
    <property type="evidence" value="ECO:0007669"/>
    <property type="project" value="TreeGrafter"/>
</dbReference>
<feature type="transmembrane region" description="Helical" evidence="1">
    <location>
        <begin position="1151"/>
        <end position="1170"/>
    </location>
</feature>
<dbReference type="GO" id="GO:0016020">
    <property type="term" value="C:membrane"/>
    <property type="evidence" value="ECO:0007669"/>
    <property type="project" value="InterPro"/>
</dbReference>
<dbReference type="PANTHER" id="PTHR45727">
    <property type="entry name" value="NPC INTRACELLULAR CHOLESTEROL TRANSPORTER 1"/>
    <property type="match status" value="1"/>
</dbReference>
<sequence length="1231" mass="134873">MSQAAAACNTSDRALSCQCSDCMDACPLIPASDDIVPWWKLRLAPVLPLSLNVVLASTYILLIMFLILSLTKQNCPDVQIDFLERDPQQNTDISRRLEEISEKFESKNAIYRFLYGVGESCANNRRRTMQFWCLIVVCCLIALWYKPIEQISDPVQLWAGSQSRCTREKHHFDSTFGPFWRTEMMIVRSKDMNGLLQSSAIDVDILEELIDLQLQLESIEVRCDEVFAVSGTASCEEGDLWTIEDICFQPTPGAGCLVQSVTEYWQTNNSNLQASPACHDENGWGPSNKSSCNVALKQKVDRCAQFGSSQRDCWSRAGLPLIFPKVLFGAGGGGSQPSESEALIVTYLFNNDEWSKARALVWESKALDLIATHGDRAQGSRLDISYSMERALQDELDRQSSNDIPTVLLSYAVMFIYVALSIGRQRNPECRPRRVSERVLLASAGIFMVVVSLLVACTACSLLGIKATLVLSEVIPFLILAIGVDNIFILVWCFDESVYELQSDSQDLHLPPDPSQAEGAEKDQELVVKACAKTLAQVGPSIVSAASAESIAFLLGSSTGMPAVESFAYFACFAVLADVLIQLSLFPVILSYLEINLERSPGRQAAEQKGCIAIMYQHIQRILRLESHTAGLDENLLNQRDHENVEAADTQPETPTKLSWETFLLSSYYHKFVLWISILILFAAMICSCFIQLGLEQTDALPRDSFLVKYFTDVASLMQVGPPVFFVVNGLSNNLSSTESIDMTDTEFLRKLCTRQTCDMDSLGNFLSNAARYPETTYLASGVASIVDDLISWLLSSRADPSRACCRQALYSNGTRGPVCPAHWTPSLHPDEDFPSLCACNDSLTYHSDACPSAPAAPCKVAGGCLAHGLPDSAFHKYNATSGAGACWGVRLAGLCPEGGEAPFCQRLCYSKYQEAQVPCVPLNLTFPRSADVKDFFGYFMKSECPSDPGEAASCSTCGAHYIADLGNISILALQKHGKERTIDELGKFSVQQLSALRFMGYHSPLQSQEDYINALSYSQDLVDKVKKNLQLDIYAYSIFYAFFEQYLGIESSALSVSALAIAALALVLVLLLRNALCAFLIMVVAVTIEVVMVGVMGLCDIKLNALSTVNLVAAIGISVEFSVHLTHAFLSAKGPAEARAIRAVTGVGRAVFSGIAITKFLGVAVLGLAHSRIFVVYYFRMYMALVVCGSFFGLCLLPVLLVLHGSRILAGEDAGVPTQTTERHGIQTES</sequence>
<dbReference type="Pfam" id="PF02460">
    <property type="entry name" value="Patched"/>
    <property type="match status" value="1"/>
</dbReference>
<dbReference type="InterPro" id="IPR000731">
    <property type="entry name" value="SSD"/>
</dbReference>
<keyword evidence="1" id="KW-0472">Membrane</keyword>
<feature type="transmembrane region" description="Helical" evidence="1">
    <location>
        <begin position="1112"/>
        <end position="1131"/>
    </location>
</feature>
<feature type="transmembrane region" description="Helical" evidence="1">
    <location>
        <begin position="404"/>
        <end position="423"/>
    </location>
</feature>
<protein>
    <recommendedName>
        <fullName evidence="2">SSD domain-containing protein</fullName>
    </recommendedName>
</protein>
<proteinExistence type="predicted"/>
<feature type="domain" description="SSD" evidence="2">
    <location>
        <begin position="403"/>
        <end position="592"/>
    </location>
</feature>
<dbReference type="AlphaFoldDB" id="A0A7S0EGY1"/>